<dbReference type="RefSeq" id="WP_269441696.1">
    <property type="nucleotide sequence ID" value="NZ_CP097463.1"/>
</dbReference>
<sequence length="858" mass="97015">MPAAAGPRFSIVSAVHNVQRFLPEFIASIDRQTFDLERVEVVMVDDGSTDASLAELQEWAARRPGLVTVLSQPNAGQGAARNTALEHVHGEWVTFPDPDDTLDPDYLSIVDRFLTANERVALVATNRIMFYEKTGVVAEDHPMRRMMTSDQLVDLDRSPGFFHNSVATGFFRREVIEREGLTFDSRIRPIYEDGYFCARYLLACGAPLVGFLRSARYTYRKRGDGSSTLQNSLLDPDRYLAVPRYGYLDILHRARDGRDHMPEWLQTMILYDLSWYFSSDAAVAGVPTAAKGEVAEQFLAMLGEIAGLLDPVAIESFALRRFPSEWRDILLHGLSGTRWVSPYVVVDEYDRAQKLVRIAYRFAGEPPEEVIYSRGLRIVPEHAKVRTCDYFEHTLLYERIAWVPADGTLRVELDGTPAPLRDDWPVPVVLDARPAQLRRMADPTADAKAQAAQAADEVTAADRAALRLARSVPVRLKYRGAWALMDRLHEADDNAERLFRYLREHRPDINAWFVLQEGTPDWIRLKRDGFGRRLVAYGSLQYRLLMLNCAHLLSSQVDAPVTRPAQVVRLGEPGWRFTFLQHGVIKDDISRWLNSKDIDVFVTSTPAEYESIAGDRTPYVFTSKEVKMTGLPRFDRLRELGATVRPDDRKYVLVCPTWREWLNEAKAPGSHRRTVHPDFLQTEYVHQWRAFLCDESLRQLAADEGLRIGFLPHPNIQPALQLIDLPAHVEPLEFTGRDVQHLIAEAALMVTDYSSMAFNAAYLDRPVVYFQFDADRVLGGGHVGRRGYYDYERDGFGPVCASVEQAVAAVRGAVSGARRAPAPEYLQRIAATFPERDGRCCERTVAAVESSAQAARRK</sequence>
<dbReference type="Gene3D" id="3.90.550.10">
    <property type="entry name" value="Spore Coat Polysaccharide Biosynthesis Protein SpsA, Chain A"/>
    <property type="match status" value="1"/>
</dbReference>
<evidence type="ECO:0000256" key="6">
    <source>
        <dbReference type="ARBA" id="ARBA00023136"/>
    </source>
</evidence>
<protein>
    <submittedName>
        <fullName evidence="8">CDP-glycerol glycerophosphotransferase family protein</fullName>
    </submittedName>
</protein>
<reference evidence="8" key="1">
    <citation type="submission" date="2022-05" db="EMBL/GenBank/DDBJ databases">
        <title>Jatrophihabitans sp. SB3-54 whole genome sequence.</title>
        <authorList>
            <person name="Suh M.K."/>
            <person name="Eom M.K."/>
            <person name="Kim J.S."/>
            <person name="Kim H.S."/>
            <person name="Do H.E."/>
            <person name="Shin Y.K."/>
            <person name="Lee J.-S."/>
        </authorList>
    </citation>
    <scope>NUCLEOTIDE SEQUENCE</scope>
    <source>
        <strain evidence="8">SB3-54</strain>
    </source>
</reference>
<evidence type="ECO:0000256" key="2">
    <source>
        <dbReference type="ARBA" id="ARBA00010488"/>
    </source>
</evidence>
<dbReference type="Gene3D" id="3.40.50.12580">
    <property type="match status" value="1"/>
</dbReference>
<dbReference type="EMBL" id="CP097463">
    <property type="protein sequence ID" value="WAX55193.1"/>
    <property type="molecule type" value="Genomic_DNA"/>
</dbReference>
<evidence type="ECO:0000256" key="4">
    <source>
        <dbReference type="ARBA" id="ARBA00022679"/>
    </source>
</evidence>
<proteinExistence type="inferred from homology"/>
<evidence type="ECO:0000313" key="8">
    <source>
        <dbReference type="EMBL" id="WAX55193.1"/>
    </source>
</evidence>
<dbReference type="InterPro" id="IPR029044">
    <property type="entry name" value="Nucleotide-diphossugar_trans"/>
</dbReference>
<organism evidence="8 9">
    <name type="scientific">Jatrophihabitans cynanchi</name>
    <dbReference type="NCBI Taxonomy" id="2944128"/>
    <lineage>
        <taxon>Bacteria</taxon>
        <taxon>Bacillati</taxon>
        <taxon>Actinomycetota</taxon>
        <taxon>Actinomycetes</taxon>
        <taxon>Jatrophihabitantales</taxon>
        <taxon>Jatrophihabitantaceae</taxon>
        <taxon>Jatrophihabitans</taxon>
    </lineage>
</organism>
<dbReference type="SUPFAM" id="SSF53448">
    <property type="entry name" value="Nucleotide-diphospho-sugar transferases"/>
    <property type="match status" value="1"/>
</dbReference>
<evidence type="ECO:0000256" key="1">
    <source>
        <dbReference type="ARBA" id="ARBA00004202"/>
    </source>
</evidence>
<comment type="subcellular location">
    <subcellularLocation>
        <location evidence="1">Cell membrane</location>
        <topology evidence="1">Peripheral membrane protein</topology>
    </subcellularLocation>
</comment>
<name>A0ABY7JRK1_9ACTN</name>
<evidence type="ECO:0000259" key="7">
    <source>
        <dbReference type="Pfam" id="PF00535"/>
    </source>
</evidence>
<dbReference type="InterPro" id="IPR001173">
    <property type="entry name" value="Glyco_trans_2-like"/>
</dbReference>
<dbReference type="Pfam" id="PF00535">
    <property type="entry name" value="Glycos_transf_2"/>
    <property type="match status" value="1"/>
</dbReference>
<dbReference type="PANTHER" id="PTHR22916:SF3">
    <property type="entry name" value="UDP-GLCNAC:BETAGAL BETA-1,3-N-ACETYLGLUCOSAMINYLTRANSFERASE-LIKE PROTEIN 1"/>
    <property type="match status" value="1"/>
</dbReference>
<keyword evidence="9" id="KW-1185">Reference proteome</keyword>
<evidence type="ECO:0000256" key="3">
    <source>
        <dbReference type="ARBA" id="ARBA00022475"/>
    </source>
</evidence>
<dbReference type="Pfam" id="PF04464">
    <property type="entry name" value="Glyphos_transf"/>
    <property type="match status" value="1"/>
</dbReference>
<evidence type="ECO:0000256" key="5">
    <source>
        <dbReference type="ARBA" id="ARBA00022944"/>
    </source>
</evidence>
<comment type="similarity">
    <text evidence="2">Belongs to the CDP-glycerol glycerophosphotransferase family.</text>
</comment>
<dbReference type="PANTHER" id="PTHR22916">
    <property type="entry name" value="GLYCOSYLTRANSFERASE"/>
    <property type="match status" value="1"/>
</dbReference>
<keyword evidence="4" id="KW-0808">Transferase</keyword>
<dbReference type="InterPro" id="IPR043148">
    <property type="entry name" value="TagF_C"/>
</dbReference>
<dbReference type="InterPro" id="IPR043149">
    <property type="entry name" value="TagF_N"/>
</dbReference>
<dbReference type="CDD" id="cd00761">
    <property type="entry name" value="Glyco_tranf_GTA_type"/>
    <property type="match status" value="1"/>
</dbReference>
<keyword evidence="5" id="KW-0777">Teichoic acid biosynthesis</keyword>
<dbReference type="SUPFAM" id="SSF53756">
    <property type="entry name" value="UDP-Glycosyltransferase/glycogen phosphorylase"/>
    <property type="match status" value="1"/>
</dbReference>
<dbReference type="Proteomes" id="UP001164693">
    <property type="component" value="Chromosome"/>
</dbReference>
<keyword evidence="3" id="KW-1003">Cell membrane</keyword>
<accession>A0ABY7JRK1</accession>
<dbReference type="InterPro" id="IPR007554">
    <property type="entry name" value="Glycerophosphate_synth"/>
</dbReference>
<keyword evidence="6" id="KW-0472">Membrane</keyword>
<gene>
    <name evidence="8" type="ORF">M6B22_11555</name>
</gene>
<feature type="domain" description="Glycosyltransferase 2-like" evidence="7">
    <location>
        <begin position="10"/>
        <end position="177"/>
    </location>
</feature>
<evidence type="ECO:0000313" key="9">
    <source>
        <dbReference type="Proteomes" id="UP001164693"/>
    </source>
</evidence>
<dbReference type="Gene3D" id="3.40.50.11820">
    <property type="match status" value="1"/>
</dbReference>